<dbReference type="CDD" id="cd04301">
    <property type="entry name" value="NAT_SF"/>
    <property type="match status" value="1"/>
</dbReference>
<dbReference type="PANTHER" id="PTHR43441:SF2">
    <property type="entry name" value="FAMILY ACETYLTRANSFERASE, PUTATIVE (AFU_ORTHOLOGUE AFUA_7G00850)-RELATED"/>
    <property type="match status" value="1"/>
</dbReference>
<evidence type="ECO:0000259" key="1">
    <source>
        <dbReference type="PROSITE" id="PS51186"/>
    </source>
</evidence>
<dbReference type="GO" id="GO:1990189">
    <property type="term" value="F:protein N-terminal-serine acetyltransferase activity"/>
    <property type="evidence" value="ECO:0007669"/>
    <property type="project" value="TreeGrafter"/>
</dbReference>
<name>A0A9D1MSQ3_9PROT</name>
<dbReference type="InterPro" id="IPR016181">
    <property type="entry name" value="Acyl_CoA_acyltransferase"/>
</dbReference>
<accession>A0A9D1MSQ3</accession>
<dbReference type="Proteomes" id="UP000824142">
    <property type="component" value="Unassembled WGS sequence"/>
</dbReference>
<dbReference type="EMBL" id="DVNO01000035">
    <property type="protein sequence ID" value="HIU65762.1"/>
    <property type="molecule type" value="Genomic_DNA"/>
</dbReference>
<dbReference type="Gene3D" id="3.40.630.30">
    <property type="match status" value="1"/>
</dbReference>
<dbReference type="GO" id="GO:0008999">
    <property type="term" value="F:protein-N-terminal-alanine acetyltransferase activity"/>
    <property type="evidence" value="ECO:0007669"/>
    <property type="project" value="TreeGrafter"/>
</dbReference>
<dbReference type="AlphaFoldDB" id="A0A9D1MSQ3"/>
<dbReference type="InterPro" id="IPR051908">
    <property type="entry name" value="Ribosomal_N-acetyltransferase"/>
</dbReference>
<dbReference type="SUPFAM" id="SSF55729">
    <property type="entry name" value="Acyl-CoA N-acyltransferases (Nat)"/>
    <property type="match status" value="1"/>
</dbReference>
<dbReference type="GO" id="GO:0005737">
    <property type="term" value="C:cytoplasm"/>
    <property type="evidence" value="ECO:0007669"/>
    <property type="project" value="TreeGrafter"/>
</dbReference>
<protein>
    <submittedName>
        <fullName evidence="2">GNAT family N-acetyltransferase</fullName>
    </submittedName>
</protein>
<feature type="domain" description="N-acetyltransferase" evidence="1">
    <location>
        <begin position="24"/>
        <end position="181"/>
    </location>
</feature>
<dbReference type="Pfam" id="PF13302">
    <property type="entry name" value="Acetyltransf_3"/>
    <property type="match status" value="1"/>
</dbReference>
<reference evidence="2" key="2">
    <citation type="journal article" date="2021" name="PeerJ">
        <title>Extensive microbial diversity within the chicken gut microbiome revealed by metagenomics and culture.</title>
        <authorList>
            <person name="Gilroy R."/>
            <person name="Ravi A."/>
            <person name="Getino M."/>
            <person name="Pursley I."/>
            <person name="Horton D.L."/>
            <person name="Alikhan N.F."/>
            <person name="Baker D."/>
            <person name="Gharbi K."/>
            <person name="Hall N."/>
            <person name="Watson M."/>
            <person name="Adriaenssens E.M."/>
            <person name="Foster-Nyarko E."/>
            <person name="Jarju S."/>
            <person name="Secka A."/>
            <person name="Antonio M."/>
            <person name="Oren A."/>
            <person name="Chaudhuri R.R."/>
            <person name="La Ragione R."/>
            <person name="Hildebrand F."/>
            <person name="Pallen M.J."/>
        </authorList>
    </citation>
    <scope>NUCLEOTIDE SEQUENCE</scope>
    <source>
        <strain evidence="2">CHK136-897</strain>
    </source>
</reference>
<evidence type="ECO:0000313" key="3">
    <source>
        <dbReference type="Proteomes" id="UP000824142"/>
    </source>
</evidence>
<proteinExistence type="predicted"/>
<dbReference type="PANTHER" id="PTHR43441">
    <property type="entry name" value="RIBOSOMAL-PROTEIN-SERINE ACETYLTRANSFERASE"/>
    <property type="match status" value="1"/>
</dbReference>
<dbReference type="PROSITE" id="PS51186">
    <property type="entry name" value="GNAT"/>
    <property type="match status" value="1"/>
</dbReference>
<dbReference type="InterPro" id="IPR000182">
    <property type="entry name" value="GNAT_dom"/>
</dbReference>
<evidence type="ECO:0000313" key="2">
    <source>
        <dbReference type="EMBL" id="HIU65762.1"/>
    </source>
</evidence>
<gene>
    <name evidence="2" type="ORF">IAC63_03955</name>
</gene>
<comment type="caution">
    <text evidence="2">The sequence shown here is derived from an EMBL/GenBank/DDBJ whole genome shotgun (WGS) entry which is preliminary data.</text>
</comment>
<sequence>MNMLPDYIKGERILLQRSLPSHASAIWQYVKDNQNFFMKWQNSCWKNEKEIFDYFTELNAGKDDKDFYYTVFLGDRIIGTVNCWDVSNWRMACQLGYEINPEYAGHGYMTEAIKLLVTELISAGFVRIKIECATENIASMKLAEKTGFICEGIMKKDVFIKSANRFCDTAVFAIVDEDNATKLEKSRSNTL</sequence>
<organism evidence="2 3">
    <name type="scientific">Candidatus Enterousia avicola</name>
    <dbReference type="NCBI Taxonomy" id="2840787"/>
    <lineage>
        <taxon>Bacteria</taxon>
        <taxon>Pseudomonadati</taxon>
        <taxon>Pseudomonadota</taxon>
        <taxon>Alphaproteobacteria</taxon>
        <taxon>Candidatus Enterousia</taxon>
    </lineage>
</organism>
<reference evidence="2" key="1">
    <citation type="submission" date="2020-10" db="EMBL/GenBank/DDBJ databases">
        <authorList>
            <person name="Gilroy R."/>
        </authorList>
    </citation>
    <scope>NUCLEOTIDE SEQUENCE</scope>
    <source>
        <strain evidence="2">CHK136-897</strain>
    </source>
</reference>